<keyword evidence="8" id="KW-0630">Potassium</keyword>
<keyword evidence="3" id="KW-0633">Potassium transport</keyword>
<feature type="region of interest" description="Disordered" evidence="13">
    <location>
        <begin position="109"/>
        <end position="301"/>
    </location>
</feature>
<dbReference type="InterPro" id="IPR028325">
    <property type="entry name" value="VG_K_chnl"/>
</dbReference>
<evidence type="ECO:0000256" key="7">
    <source>
        <dbReference type="ARBA" id="ARBA00022882"/>
    </source>
</evidence>
<evidence type="ECO:0000256" key="6">
    <source>
        <dbReference type="ARBA" id="ARBA00022837"/>
    </source>
</evidence>
<dbReference type="PROSITE" id="PS00018">
    <property type="entry name" value="EF_HAND_1"/>
    <property type="match status" value="2"/>
</dbReference>
<dbReference type="Pfam" id="PF13499">
    <property type="entry name" value="EF-hand_7"/>
    <property type="match status" value="1"/>
</dbReference>
<dbReference type="SUPFAM" id="SSF81324">
    <property type="entry name" value="Voltage-gated potassium channels"/>
    <property type="match status" value="1"/>
</dbReference>
<evidence type="ECO:0000256" key="2">
    <source>
        <dbReference type="ARBA" id="ARBA00022448"/>
    </source>
</evidence>
<dbReference type="Gene3D" id="3.30.710.10">
    <property type="entry name" value="Potassium Channel Kv1.1, Chain A"/>
    <property type="match status" value="1"/>
</dbReference>
<dbReference type="InterPro" id="IPR002048">
    <property type="entry name" value="EF_hand_dom"/>
</dbReference>
<feature type="compositionally biased region" description="Polar residues" evidence="13">
    <location>
        <begin position="260"/>
        <end position="274"/>
    </location>
</feature>
<feature type="domain" description="EF-hand" evidence="15">
    <location>
        <begin position="731"/>
        <end position="766"/>
    </location>
</feature>
<dbReference type="GO" id="GO:0005509">
    <property type="term" value="F:calcium ion binding"/>
    <property type="evidence" value="ECO:0007669"/>
    <property type="project" value="InterPro"/>
</dbReference>
<keyword evidence="2" id="KW-0813">Transport</keyword>
<feature type="transmembrane region" description="Helical" evidence="14">
    <location>
        <begin position="649"/>
        <end position="671"/>
    </location>
</feature>
<evidence type="ECO:0000256" key="4">
    <source>
        <dbReference type="ARBA" id="ARBA00022692"/>
    </source>
</evidence>
<dbReference type="GO" id="GO:0051260">
    <property type="term" value="P:protein homooligomerization"/>
    <property type="evidence" value="ECO:0007669"/>
    <property type="project" value="InterPro"/>
</dbReference>
<dbReference type="SUPFAM" id="SSF47473">
    <property type="entry name" value="EF-hand"/>
    <property type="match status" value="1"/>
</dbReference>
<dbReference type="InterPro" id="IPR005821">
    <property type="entry name" value="Ion_trans_dom"/>
</dbReference>
<dbReference type="InterPro" id="IPR011333">
    <property type="entry name" value="SKP1/BTB/POZ_sf"/>
</dbReference>
<keyword evidence="9 14" id="KW-1133">Transmembrane helix</keyword>
<keyword evidence="5" id="KW-0631">Potassium channel</keyword>
<dbReference type="InterPro" id="IPR027359">
    <property type="entry name" value="Volt_channel_dom_sf"/>
</dbReference>
<keyword evidence="10" id="KW-0406">Ion transport</keyword>
<dbReference type="CDD" id="cd00051">
    <property type="entry name" value="EFh"/>
    <property type="match status" value="1"/>
</dbReference>
<dbReference type="InterPro" id="IPR018247">
    <property type="entry name" value="EF_Hand_1_Ca_BS"/>
</dbReference>
<dbReference type="GO" id="GO:0001508">
    <property type="term" value="P:action potential"/>
    <property type="evidence" value="ECO:0007669"/>
    <property type="project" value="TreeGrafter"/>
</dbReference>
<dbReference type="Gene3D" id="1.10.238.10">
    <property type="entry name" value="EF-hand"/>
    <property type="match status" value="1"/>
</dbReference>
<evidence type="ECO:0000256" key="1">
    <source>
        <dbReference type="ARBA" id="ARBA00004141"/>
    </source>
</evidence>
<feature type="region of interest" description="Disordered" evidence="13">
    <location>
        <begin position="1"/>
        <end position="56"/>
    </location>
</feature>
<feature type="compositionally biased region" description="Basic and acidic residues" evidence="13">
    <location>
        <begin position="223"/>
        <end position="233"/>
    </location>
</feature>
<keyword evidence="11 14" id="KW-0472">Membrane</keyword>
<comment type="subcellular location">
    <subcellularLocation>
        <location evidence="1">Membrane</location>
        <topology evidence="1">Multi-pass membrane protein</topology>
    </subcellularLocation>
</comment>
<evidence type="ECO:0000256" key="5">
    <source>
        <dbReference type="ARBA" id="ARBA00022826"/>
    </source>
</evidence>
<evidence type="ECO:0000256" key="11">
    <source>
        <dbReference type="ARBA" id="ARBA00023136"/>
    </source>
</evidence>
<dbReference type="Gene3D" id="1.10.287.70">
    <property type="match status" value="1"/>
</dbReference>
<evidence type="ECO:0000259" key="15">
    <source>
        <dbReference type="PROSITE" id="PS50222"/>
    </source>
</evidence>
<gene>
    <name evidence="16" type="ORF">HAND00432_LOCUS17023</name>
</gene>
<dbReference type="PANTHER" id="PTHR11537">
    <property type="entry name" value="VOLTAGE-GATED POTASSIUM CHANNEL"/>
    <property type="match status" value="1"/>
</dbReference>
<proteinExistence type="predicted"/>
<accession>A0A6U4XG69</accession>
<dbReference type="GO" id="GO:0005249">
    <property type="term" value="F:voltage-gated potassium channel activity"/>
    <property type="evidence" value="ECO:0007669"/>
    <property type="project" value="InterPro"/>
</dbReference>
<feature type="transmembrane region" description="Helical" evidence="14">
    <location>
        <begin position="435"/>
        <end position="453"/>
    </location>
</feature>
<feature type="compositionally biased region" description="Low complexity" evidence="13">
    <location>
        <begin position="34"/>
        <end position="52"/>
    </location>
</feature>
<dbReference type="SUPFAM" id="SSF54695">
    <property type="entry name" value="POZ domain"/>
    <property type="match status" value="1"/>
</dbReference>
<protein>
    <recommendedName>
        <fullName evidence="15">EF-hand domain-containing protein</fullName>
    </recommendedName>
</protein>
<feature type="domain" description="EF-hand" evidence="15">
    <location>
        <begin position="767"/>
        <end position="802"/>
    </location>
</feature>
<dbReference type="InterPro" id="IPR003968">
    <property type="entry name" value="K_chnl_volt-dep_Kv"/>
</dbReference>
<dbReference type="AlphaFoldDB" id="A0A6U4XG69"/>
<keyword evidence="4 14" id="KW-0812">Transmembrane</keyword>
<feature type="transmembrane region" description="Helical" evidence="14">
    <location>
        <begin position="585"/>
        <end position="605"/>
    </location>
</feature>
<name>A0A6U4XG69_HEMAN</name>
<dbReference type="InterPro" id="IPR011992">
    <property type="entry name" value="EF-hand-dom_pair"/>
</dbReference>
<dbReference type="Pfam" id="PF00520">
    <property type="entry name" value="Ion_trans"/>
    <property type="match status" value="1"/>
</dbReference>
<evidence type="ECO:0000256" key="3">
    <source>
        <dbReference type="ARBA" id="ARBA00022538"/>
    </source>
</evidence>
<dbReference type="PANTHER" id="PTHR11537:SF254">
    <property type="entry name" value="POTASSIUM VOLTAGE-GATED CHANNEL PROTEIN SHAB"/>
    <property type="match status" value="1"/>
</dbReference>
<evidence type="ECO:0000256" key="14">
    <source>
        <dbReference type="SAM" id="Phobius"/>
    </source>
</evidence>
<evidence type="ECO:0000256" key="12">
    <source>
        <dbReference type="ARBA" id="ARBA00023303"/>
    </source>
</evidence>
<dbReference type="GO" id="GO:0008076">
    <property type="term" value="C:voltage-gated potassium channel complex"/>
    <property type="evidence" value="ECO:0007669"/>
    <property type="project" value="InterPro"/>
</dbReference>
<keyword evidence="6" id="KW-0106">Calcium</keyword>
<keyword evidence="12" id="KW-0407">Ion channel</keyword>
<dbReference type="EMBL" id="HBFX01028231">
    <property type="protein sequence ID" value="CAD8964800.1"/>
    <property type="molecule type" value="Transcribed_RNA"/>
</dbReference>
<evidence type="ECO:0000256" key="13">
    <source>
        <dbReference type="SAM" id="MobiDB-lite"/>
    </source>
</evidence>
<reference evidence="16" key="1">
    <citation type="submission" date="2021-01" db="EMBL/GenBank/DDBJ databases">
        <authorList>
            <person name="Corre E."/>
            <person name="Pelletier E."/>
            <person name="Niang G."/>
            <person name="Scheremetjew M."/>
            <person name="Finn R."/>
            <person name="Kale V."/>
            <person name="Holt S."/>
            <person name="Cochrane G."/>
            <person name="Meng A."/>
            <person name="Brown T."/>
            <person name="Cohen L."/>
        </authorList>
    </citation>
    <scope>NUCLEOTIDE SEQUENCE</scope>
    <source>
        <strain evidence="16">CCMP644</strain>
    </source>
</reference>
<dbReference type="PROSITE" id="PS50222">
    <property type="entry name" value="EF_HAND_2"/>
    <property type="match status" value="2"/>
</dbReference>
<dbReference type="InterPro" id="IPR003131">
    <property type="entry name" value="T1-type_BTB"/>
</dbReference>
<dbReference type="Gene3D" id="1.20.120.350">
    <property type="entry name" value="Voltage-gated potassium channels. Chain C"/>
    <property type="match status" value="1"/>
</dbReference>
<feature type="transmembrane region" description="Helical" evidence="14">
    <location>
        <begin position="512"/>
        <end position="532"/>
    </location>
</feature>
<sequence>MPRTVPSEEPLGQLSSQSPLPITWKSRNGGENARSPPSSRSLTSSPRGGSPSVMIEEWVGDSRRAAVRASREREKLPRLDRSMWAAARADMVGEGESPLGSLTARSLLDDGPLFPNKSPNKNVSASGGSFRSKRTDGFNPACEERGFTEVPAPDSGGGPATPTLPPSGAAASLEPRKLPELSHAGPDADFGTPRPPNFQEFASRFDDFARRGANGHASARAPETGKEELHHETTASLPDAGQGPRGLPPKAPERAGHSKGGSSVNPSFIRSYDSSKGGVELDRRNPFVSRMPGNEHIPPANDDDRVVSIDCGGKVFKTFLRTLHKHPGTLLYEMSTEGGELWEDGALFIDRNAVAFSAVLDFYRTDRLLQPVSIPDEMWHMELVFYNIDDPMYKVPTAEDIDTEQQLLGKPVEEGLRKRVWLLWEDPSSSTSAKVLSLTGILVIIVGVVAFILETHPAIRSPDVEDSWFGVSGDDLKTFFKGIEVFVVCYFTFELVCRFTVTTEKVLWLKRLINWVDIVAIAPFYFGLLINGTGHNSRQGGGAMFVRVFRLARVFRILGLVFKLGKYSHGVRVLADTFRTCLMELSILAVLLIMAVIMISSSMYFCENPDLEKIDSAFESIARSMYFSMVSVTTVGYGDMIPKTMCGEFVACMAGLSGIFVLGLPISIIGVKFQQRYNEMLREDRIQKERHRLQVFDDKLDEFKGRKVVAPQILGNRAPDAGDLTLEELDMLERKAMKAFSEADLDESNAINLQEMQNAMKKMGAEIDKETVARVMSKMDKDGSGTVDRAEFLEFVTGTLVGDFAHSVGGAHGLFSTRGNDKRDLKVRPPTVV</sequence>
<organism evidence="16">
    <name type="scientific">Hemiselmis andersenii</name>
    <name type="common">Cryptophyte alga</name>
    <dbReference type="NCBI Taxonomy" id="464988"/>
    <lineage>
        <taxon>Eukaryota</taxon>
        <taxon>Cryptophyceae</taxon>
        <taxon>Cryptomonadales</taxon>
        <taxon>Hemiselmidaceae</taxon>
        <taxon>Hemiselmis</taxon>
    </lineage>
</organism>
<feature type="region of interest" description="Disordered" evidence="13">
    <location>
        <begin position="813"/>
        <end position="833"/>
    </location>
</feature>
<dbReference type="PRINTS" id="PR00169">
    <property type="entry name" value="KCHANNEL"/>
</dbReference>
<evidence type="ECO:0000313" key="16">
    <source>
        <dbReference type="EMBL" id="CAD8964800.1"/>
    </source>
</evidence>
<evidence type="ECO:0000256" key="10">
    <source>
        <dbReference type="ARBA" id="ARBA00023065"/>
    </source>
</evidence>
<dbReference type="Pfam" id="PF02214">
    <property type="entry name" value="BTB_2"/>
    <property type="match status" value="1"/>
</dbReference>
<evidence type="ECO:0000256" key="8">
    <source>
        <dbReference type="ARBA" id="ARBA00022958"/>
    </source>
</evidence>
<evidence type="ECO:0000256" key="9">
    <source>
        <dbReference type="ARBA" id="ARBA00022989"/>
    </source>
</evidence>
<feature type="compositionally biased region" description="Polar residues" evidence="13">
    <location>
        <begin position="117"/>
        <end position="129"/>
    </location>
</feature>
<dbReference type="PRINTS" id="PR01491">
    <property type="entry name" value="KVCHANNEL"/>
</dbReference>
<keyword evidence="7" id="KW-0851">Voltage-gated channel</keyword>
<dbReference type="SMART" id="SM00054">
    <property type="entry name" value="EFh"/>
    <property type="match status" value="2"/>
</dbReference>